<name>A0A871R481_DEKBR</name>
<evidence type="ECO:0000256" key="7">
    <source>
        <dbReference type="ARBA" id="ARBA00022840"/>
    </source>
</evidence>
<dbReference type="GO" id="GO:0005829">
    <property type="term" value="C:cytosol"/>
    <property type="evidence" value="ECO:0007669"/>
    <property type="project" value="TreeGrafter"/>
</dbReference>
<accession>A0A871R481</accession>
<dbReference type="Gene3D" id="1.10.510.10">
    <property type="entry name" value="Transferase(Phosphotransferase) domain 1"/>
    <property type="match status" value="1"/>
</dbReference>
<dbReference type="AlphaFoldDB" id="A0A871R481"/>
<dbReference type="InterPro" id="IPR000719">
    <property type="entry name" value="Prot_kinase_dom"/>
</dbReference>
<feature type="region of interest" description="Disordered" evidence="12">
    <location>
        <begin position="346"/>
        <end position="410"/>
    </location>
</feature>
<dbReference type="Pfam" id="PF21127">
    <property type="entry name" value="ATG1-like_MIT2"/>
    <property type="match status" value="1"/>
</dbReference>
<feature type="compositionally biased region" description="Polar residues" evidence="12">
    <location>
        <begin position="395"/>
        <end position="406"/>
    </location>
</feature>
<dbReference type="GO" id="GO:0005776">
    <property type="term" value="C:autophagosome"/>
    <property type="evidence" value="ECO:0007669"/>
    <property type="project" value="TreeGrafter"/>
</dbReference>
<dbReference type="PANTHER" id="PTHR24348">
    <property type="entry name" value="SERINE/THREONINE-PROTEIN KINASE UNC-51-RELATED"/>
    <property type="match status" value="1"/>
</dbReference>
<dbReference type="GO" id="GO:0004674">
    <property type="term" value="F:protein serine/threonine kinase activity"/>
    <property type="evidence" value="ECO:0007669"/>
    <property type="project" value="UniProtKB-EC"/>
</dbReference>
<keyword evidence="4" id="KW-0808">Transferase</keyword>
<dbReference type="InterPro" id="IPR022708">
    <property type="entry name" value="Atg1-like_tMIT"/>
</dbReference>
<feature type="compositionally biased region" description="Polar residues" evidence="12">
    <location>
        <begin position="368"/>
        <end position="379"/>
    </location>
</feature>
<dbReference type="GO" id="GO:0034045">
    <property type="term" value="C:phagophore assembly site membrane"/>
    <property type="evidence" value="ECO:0007669"/>
    <property type="project" value="TreeGrafter"/>
</dbReference>
<sequence length="862" mass="96736">MSLKSSDEMENHIVGHFRIGPEIGKGSFANVYKGYDLRTRKAVAIKSVFRSRLKNQKLIDNLEVEISILKNLKNPHIVALLDCTRTDEHFHLFMEYCSLGDLSYFIKKRDQLATHHPLIKSILEKYPSPPQSRGMNEVLVINFIQQLASALKFLRSQNLVHRDIKPQNLLLCPPVHSKKEFEEKHYAGLWELPVLKIADFGFARFLPATSMAETLCGSPLYMAPEILRYEKYNAKADLWSVGAVIYEMAVGRPPFRAANHVELLKKIERAKDKISFPSSAKLSEGLVKLICSLLKADPTERMGFTEFFEYPLVVGEIKSDDQPLECSLDDDQLFISEYLPKKGSSLGTTSPLTTLPEEELENSDQNDDVSTNHIKSTVQDENETKIDKKAHTEAIDTNSSKPTSDSKSIEFGIQPKDEIIKSIITRNSPPPGKKDASLLQKLHQRTVNTYKIEQPRAISPFEKDYVVVEKRTVEVNALADELNKRGSGAVAISPRNDSFLPADRRYSSGSSSSSASSHRKPSFSERKTPLIMNSTNALSRALGYTSSRLFGIAHHGSPGQRKYSQDFWKYQQLQQQQKAASGAKILESKILNPLLTSALSGNDGNSKQIVKPISPDDSQTISEDKKVVSQLETLATMAHAVSLFAEVKFSQLIPMPPSFRTISSNVSPGSDGSSGTNDSLPSMMIRNISEEGLSLYVKTLSLLAQAMYVASEWWHTNSMDSAASPRMNELVQWIRSKFNECLEKAEYLREKLVNSTDSKDISNGRGQWVVAEKLIFDRALEMSKNAALNEMKNRDLYGCELTYSTAIWMLEALLNNEENVSASKTFDKLDDSDRKTVQGFINVIGKRLLLLRKKIEVQQIKH</sequence>
<feature type="binding site" evidence="11">
    <location>
        <position position="46"/>
    </location>
    <ligand>
        <name>ATP</name>
        <dbReference type="ChEBI" id="CHEBI:30616"/>
    </ligand>
</feature>
<evidence type="ECO:0000256" key="3">
    <source>
        <dbReference type="ARBA" id="ARBA00019599"/>
    </source>
</evidence>
<dbReference type="GO" id="GO:0034727">
    <property type="term" value="P:piecemeal microautophagy of the nucleus"/>
    <property type="evidence" value="ECO:0007669"/>
    <property type="project" value="TreeGrafter"/>
</dbReference>
<dbReference type="Pfam" id="PF00069">
    <property type="entry name" value="Pkinase"/>
    <property type="match status" value="1"/>
</dbReference>
<feature type="compositionally biased region" description="Low complexity" evidence="12">
    <location>
        <begin position="346"/>
        <end position="355"/>
    </location>
</feature>
<dbReference type="GO" id="GO:0030447">
    <property type="term" value="P:filamentous growth"/>
    <property type="evidence" value="ECO:0007669"/>
    <property type="project" value="UniProtKB-ARBA"/>
</dbReference>
<dbReference type="GO" id="GO:0005524">
    <property type="term" value="F:ATP binding"/>
    <property type="evidence" value="ECO:0007669"/>
    <property type="project" value="UniProtKB-UniRule"/>
</dbReference>
<keyword evidence="8" id="KW-0653">Protein transport</keyword>
<evidence type="ECO:0000256" key="12">
    <source>
        <dbReference type="SAM" id="MobiDB-lite"/>
    </source>
</evidence>
<dbReference type="InterPro" id="IPR048941">
    <property type="entry name" value="ATG1-like_MIT2"/>
</dbReference>
<protein>
    <recommendedName>
        <fullName evidence="2">Serine/threonine-protein kinase ATG1</fullName>
        <ecNumber evidence="1">2.7.11.1</ecNumber>
    </recommendedName>
    <alternativeName>
        <fullName evidence="10">Autophagy-related protein 1</fullName>
    </alternativeName>
    <alternativeName>
        <fullName evidence="3">Serine/threonine-protein kinase atg1</fullName>
    </alternativeName>
</protein>
<dbReference type="EMBL" id="CP063133">
    <property type="protein sequence ID" value="QOU19305.1"/>
    <property type="molecule type" value="Genomic_DNA"/>
</dbReference>
<dbReference type="PROSITE" id="PS50011">
    <property type="entry name" value="PROTEIN_KINASE_DOM"/>
    <property type="match status" value="1"/>
</dbReference>
<dbReference type="FunFam" id="3.30.200.20:FF:000042">
    <property type="entry name" value="Aurora kinase A"/>
    <property type="match status" value="1"/>
</dbReference>
<dbReference type="GO" id="GO:0010506">
    <property type="term" value="P:regulation of autophagy"/>
    <property type="evidence" value="ECO:0007669"/>
    <property type="project" value="InterPro"/>
</dbReference>
<evidence type="ECO:0000256" key="5">
    <source>
        <dbReference type="ARBA" id="ARBA00022741"/>
    </source>
</evidence>
<evidence type="ECO:0000313" key="16">
    <source>
        <dbReference type="Proteomes" id="UP000663131"/>
    </source>
</evidence>
<proteinExistence type="predicted"/>
<dbReference type="Proteomes" id="UP000663131">
    <property type="component" value="Chromosome 5"/>
</dbReference>
<dbReference type="InterPro" id="IPR017441">
    <property type="entry name" value="Protein_kinase_ATP_BS"/>
</dbReference>
<keyword evidence="6" id="KW-0418">Kinase</keyword>
<dbReference type="PROSITE" id="PS00108">
    <property type="entry name" value="PROTEIN_KINASE_ST"/>
    <property type="match status" value="1"/>
</dbReference>
<keyword evidence="5 11" id="KW-0547">Nucleotide-binding</keyword>
<evidence type="ECO:0000256" key="9">
    <source>
        <dbReference type="ARBA" id="ARBA00023006"/>
    </source>
</evidence>
<evidence type="ECO:0000256" key="10">
    <source>
        <dbReference type="ARBA" id="ARBA00030237"/>
    </source>
</evidence>
<evidence type="ECO:0000259" key="13">
    <source>
        <dbReference type="PROSITE" id="PS50011"/>
    </source>
</evidence>
<keyword evidence="7 11" id="KW-0067">ATP-binding</keyword>
<feature type="compositionally biased region" description="Low complexity" evidence="12">
    <location>
        <begin position="507"/>
        <end position="516"/>
    </location>
</feature>
<dbReference type="InterPro" id="IPR011009">
    <property type="entry name" value="Kinase-like_dom_sf"/>
</dbReference>
<gene>
    <name evidence="14" type="ORF">BRETT_001561</name>
    <name evidence="15" type="ORF">BRETT_004526</name>
</gene>
<dbReference type="SMART" id="SM00220">
    <property type="entry name" value="S_TKc"/>
    <property type="match status" value="1"/>
</dbReference>
<feature type="domain" description="Protein kinase" evidence="13">
    <location>
        <begin position="17"/>
        <end position="313"/>
    </location>
</feature>
<dbReference type="GO" id="GO:0042594">
    <property type="term" value="P:response to starvation"/>
    <property type="evidence" value="ECO:0007669"/>
    <property type="project" value="TreeGrafter"/>
</dbReference>
<reference evidence="14" key="2">
    <citation type="journal article" name="BMC Genomics">
        <title>New genome assemblies reveal patterns of domestication and adaptation across Brettanomyces (Dekkera) species.</title>
        <authorList>
            <person name="Roach M.J."/>
            <person name="Borneman A.R."/>
        </authorList>
    </citation>
    <scope>NUCLEOTIDE SEQUENCE</scope>
    <source>
        <strain evidence="14">UCD 2041</strain>
    </source>
</reference>
<dbReference type="PROSITE" id="PS00107">
    <property type="entry name" value="PROTEIN_KINASE_ATP"/>
    <property type="match status" value="1"/>
</dbReference>
<reference evidence="14" key="1">
    <citation type="submission" date="2020-10" db="EMBL/GenBank/DDBJ databases">
        <authorList>
            <person name="Palmer J.M."/>
        </authorList>
    </citation>
    <scope>NUCLEOTIDE SEQUENCE</scope>
    <source>
        <strain evidence="14">UCD 2041</strain>
    </source>
</reference>
<dbReference type="GO" id="GO:0061709">
    <property type="term" value="P:reticulophagy"/>
    <property type="evidence" value="ECO:0007669"/>
    <property type="project" value="TreeGrafter"/>
</dbReference>
<dbReference type="Pfam" id="PF12063">
    <property type="entry name" value="ATG1-like_MIT1"/>
    <property type="match status" value="1"/>
</dbReference>
<dbReference type="GeneID" id="64573485"/>
<dbReference type="PANTHER" id="PTHR24348:SF22">
    <property type="entry name" value="NON-SPECIFIC SERINE_THREONINE PROTEIN KINASE"/>
    <property type="match status" value="1"/>
</dbReference>
<evidence type="ECO:0000256" key="1">
    <source>
        <dbReference type="ARBA" id="ARBA00012513"/>
    </source>
</evidence>
<dbReference type="GO" id="GO:0000045">
    <property type="term" value="P:autophagosome assembly"/>
    <property type="evidence" value="ECO:0007669"/>
    <property type="project" value="TreeGrafter"/>
</dbReference>
<dbReference type="Proteomes" id="UP000663131">
    <property type="component" value="Chromosome 4"/>
</dbReference>
<evidence type="ECO:0000313" key="14">
    <source>
        <dbReference type="EMBL" id="QOU18498.1"/>
    </source>
</evidence>
<evidence type="ECO:0000256" key="6">
    <source>
        <dbReference type="ARBA" id="ARBA00022777"/>
    </source>
</evidence>
<dbReference type="SUPFAM" id="SSF56112">
    <property type="entry name" value="Protein kinase-like (PK-like)"/>
    <property type="match status" value="1"/>
</dbReference>
<dbReference type="InterPro" id="IPR008271">
    <property type="entry name" value="Ser/Thr_kinase_AS"/>
</dbReference>
<feature type="region of interest" description="Disordered" evidence="12">
    <location>
        <begin position="489"/>
        <end position="530"/>
    </location>
</feature>
<dbReference type="OrthoDB" id="346907at2759"/>
<evidence type="ECO:0000256" key="8">
    <source>
        <dbReference type="ARBA" id="ARBA00022927"/>
    </source>
</evidence>
<evidence type="ECO:0000256" key="11">
    <source>
        <dbReference type="PROSITE-ProRule" id="PRU10141"/>
    </source>
</evidence>
<dbReference type="GO" id="GO:0015031">
    <property type="term" value="P:protein transport"/>
    <property type="evidence" value="ECO:0007669"/>
    <property type="project" value="UniProtKB-KW"/>
</dbReference>
<organism evidence="14 16">
    <name type="scientific">Dekkera bruxellensis</name>
    <name type="common">Brettanomyces custersii</name>
    <dbReference type="NCBI Taxonomy" id="5007"/>
    <lineage>
        <taxon>Eukaryota</taxon>
        <taxon>Fungi</taxon>
        <taxon>Dikarya</taxon>
        <taxon>Ascomycota</taxon>
        <taxon>Saccharomycotina</taxon>
        <taxon>Pichiomycetes</taxon>
        <taxon>Pichiales</taxon>
        <taxon>Pichiaceae</taxon>
        <taxon>Brettanomyces</taxon>
    </lineage>
</organism>
<evidence type="ECO:0000256" key="4">
    <source>
        <dbReference type="ARBA" id="ARBA00022679"/>
    </source>
</evidence>
<feature type="compositionally biased region" description="Basic and acidic residues" evidence="12">
    <location>
        <begin position="382"/>
        <end position="394"/>
    </location>
</feature>
<dbReference type="GO" id="GO:0000422">
    <property type="term" value="P:autophagy of mitochondrion"/>
    <property type="evidence" value="ECO:0007669"/>
    <property type="project" value="TreeGrafter"/>
</dbReference>
<keyword evidence="8" id="KW-0813">Transport</keyword>
<evidence type="ECO:0000256" key="2">
    <source>
        <dbReference type="ARBA" id="ARBA00018572"/>
    </source>
</evidence>
<dbReference type="EC" id="2.7.11.1" evidence="1"/>
<dbReference type="KEGG" id="bbrx:BRETT_001561"/>
<feature type="compositionally biased region" description="Acidic residues" evidence="12">
    <location>
        <begin position="356"/>
        <end position="367"/>
    </location>
</feature>
<dbReference type="EMBL" id="CP063132">
    <property type="protein sequence ID" value="QOU18498.1"/>
    <property type="molecule type" value="Genomic_DNA"/>
</dbReference>
<evidence type="ECO:0000313" key="15">
    <source>
        <dbReference type="EMBL" id="QOU19305.1"/>
    </source>
</evidence>
<dbReference type="InterPro" id="IPR045269">
    <property type="entry name" value="Atg1-like"/>
</dbReference>
<dbReference type="RefSeq" id="XP_041134991.1">
    <property type="nucleotide sequence ID" value="XM_041280108.1"/>
</dbReference>
<keyword evidence="9" id="KW-0072">Autophagy</keyword>